<gene>
    <name evidence="1" type="ORF">M747DRAFT_24885</name>
</gene>
<evidence type="ECO:0000313" key="1">
    <source>
        <dbReference type="EMBL" id="RDH21264.1"/>
    </source>
</evidence>
<organism evidence="1 2">
    <name type="scientific">Aspergillus niger ATCC 13496</name>
    <dbReference type="NCBI Taxonomy" id="1353008"/>
    <lineage>
        <taxon>Eukaryota</taxon>
        <taxon>Fungi</taxon>
        <taxon>Dikarya</taxon>
        <taxon>Ascomycota</taxon>
        <taxon>Pezizomycotina</taxon>
        <taxon>Eurotiomycetes</taxon>
        <taxon>Eurotiomycetidae</taxon>
        <taxon>Eurotiales</taxon>
        <taxon>Aspergillaceae</taxon>
        <taxon>Aspergillus</taxon>
        <taxon>Aspergillus subgen. Circumdati</taxon>
    </lineage>
</organism>
<accession>A0A370BZY1</accession>
<reference evidence="1 2" key="1">
    <citation type="submission" date="2018-07" db="EMBL/GenBank/DDBJ databases">
        <title>Section-level genome sequencing of Aspergillus section Nigri to investigate inter- and intra-species variation.</title>
        <authorList>
            <consortium name="DOE Joint Genome Institute"/>
            <person name="Vesth T.C."/>
            <person name="Nybo J.L."/>
            <person name="Theobald S."/>
            <person name="Frisvad J.C."/>
            <person name="Larsen T.O."/>
            <person name="Nielsen K.F."/>
            <person name="Hoof J.B."/>
            <person name="Brandl J."/>
            <person name="Salamov A."/>
            <person name="Riley R."/>
            <person name="Gladden J.M."/>
            <person name="Phatale P."/>
            <person name="Nielsen M.T."/>
            <person name="Lyhne E.K."/>
            <person name="Kogle M.E."/>
            <person name="Strasser K."/>
            <person name="McDonnell E."/>
            <person name="Barry K."/>
            <person name="Clum A."/>
            <person name="Chen C."/>
            <person name="Nolan M."/>
            <person name="Sandor L."/>
            <person name="Kuo A."/>
            <person name="Lipzen A."/>
            <person name="Hainaut M."/>
            <person name="Drula E."/>
            <person name="Tsang A."/>
            <person name="Magnuson J.K."/>
            <person name="Henrissat B."/>
            <person name="Wiebenga A."/>
            <person name="Simmons B.A."/>
            <person name="Makela M.R."/>
            <person name="De vries R.P."/>
            <person name="Grigoriev I.V."/>
            <person name="Mortensen U.H."/>
            <person name="Baker S.E."/>
            <person name="Andersen M.R."/>
        </authorList>
    </citation>
    <scope>NUCLEOTIDE SEQUENCE [LARGE SCALE GENOMIC DNA]</scope>
    <source>
        <strain evidence="1 2">ATCC 13496</strain>
    </source>
</reference>
<evidence type="ECO:0000313" key="2">
    <source>
        <dbReference type="Proteomes" id="UP000253845"/>
    </source>
</evidence>
<dbReference type="Proteomes" id="UP000253845">
    <property type="component" value="Unassembled WGS sequence"/>
</dbReference>
<protein>
    <submittedName>
        <fullName evidence="1">Uncharacterized protein</fullName>
    </submittedName>
</protein>
<proteinExistence type="predicted"/>
<dbReference type="EMBL" id="KZ851911">
    <property type="protein sequence ID" value="RDH21264.1"/>
    <property type="molecule type" value="Genomic_DNA"/>
</dbReference>
<dbReference type="VEuPathDB" id="FungiDB:M747DRAFT_24885"/>
<name>A0A370BZY1_ASPNG</name>
<sequence length="92" mass="10003">MCVPVSVCVCAPFTATIGSFHLTRGPSFILFSFYSIVLPSLGSPTQQSPLTCALPLWMVLRRGDDPITKLPLHLIMSIGRIVGSERFPTLVV</sequence>
<dbReference type="AlphaFoldDB" id="A0A370BZY1"/>